<evidence type="ECO:0000256" key="3">
    <source>
        <dbReference type="ARBA" id="ARBA00022963"/>
    </source>
</evidence>
<evidence type="ECO:0000256" key="5">
    <source>
        <dbReference type="PROSITE-ProRule" id="PRU01161"/>
    </source>
</evidence>
<dbReference type="InterPro" id="IPR002641">
    <property type="entry name" value="PNPLA_dom"/>
</dbReference>
<sequence>MSLLTDTIFTGGSTRLHSKDKKNDLKSIRKSKSHGGLLAPLVRLVQNPIAALDNVLSSQISVPETETHAPESDSRRQILYLRMNNAETYDEWHAAATELDALEGNDPWKEDDDSPEYDVALVKARLKELDDARLSCDVRKIQFLLRTALTRNLGGMGGVKLYKHSHVGTKKLIERYIDSAQKTLAAFIDVSAKQGDECPLTPDQLVEQMTITRASFGRSALLLSGGGTFGMNHIGVVKTLWDQRLLPRIISGASAGSIVSAVLCSKTDEEMPAVMHEFCHGDLDVFEKAGETESYLHKLVRMVKLGFLFDIQHLQRVMKNLLGDMTFQEAYNRTRRVLNIPVSSSSHFELPRLLNFVTAPNVIIASAVCTSCSVPLVYAQSQLWAKNLKTGELQHWNPDTDATWIDGSVDNDLPMTRLAEMFNVNHFIVSQVNPHVVPFLVKDEELVATDQPQFPMATAEPGWLLNSLDIARGEAVHRMQMLGEMGIMQSTMTKLSSILSQRYSGDINIYPQVSLADLPLVLTNPTPEYMAGCMLAGQRATWPKLSRIQNHIAMELALDDAVKLLSARAVLRNGEREHATNMSRPASAGNDVSGIKRSKSSYKITRFGTAPPSPLGKSAPTSPHLSRASLKLPARFDRSPIERTHANSSRKRIDSQNIKQKDSPALQILSPSTNEEGSSDRDYFAEDDSDTTDVLSTPPAVSSYSRLPPMWSTAPSYSPFQSPSQPTTPHASNPVSTPTSTSSDRRSGILLNLSMTPAIPTPAPTIAVPSSPELRYKSLFHPPGPVPLDTRPADVERLSTPSSRRGSVHNLVRTPSFDNSGTRGMLMRKKSVGHMTPEAMED</sequence>
<evidence type="ECO:0000313" key="9">
    <source>
        <dbReference type="EMBL" id="QRC91141.1"/>
    </source>
</evidence>
<name>A0A7U2HWD5_PHANO</name>
<feature type="compositionally biased region" description="Basic and acidic residues" evidence="7">
    <location>
        <begin position="634"/>
        <end position="662"/>
    </location>
</feature>
<keyword evidence="10" id="KW-1185">Reference proteome</keyword>
<dbReference type="Gene3D" id="3.40.1090.10">
    <property type="entry name" value="Cytosolic phospholipase A2 catalytic domain"/>
    <property type="match status" value="2"/>
</dbReference>
<reference evidence="10" key="1">
    <citation type="journal article" date="2021" name="BMC Genomics">
        <title>Chromosome-level genome assembly and manually-curated proteome of model necrotroph Parastagonospora nodorum Sn15 reveals a genome-wide trove of candidate effector homologs, and redundancy of virulence-related functions within an accessory chromosome.</title>
        <authorList>
            <person name="Bertazzoni S."/>
            <person name="Jones D.A.B."/>
            <person name="Phan H.T."/>
            <person name="Tan K.-C."/>
            <person name="Hane J.K."/>
        </authorList>
    </citation>
    <scope>NUCLEOTIDE SEQUENCE [LARGE SCALE GENOMIC DNA]</scope>
    <source>
        <strain evidence="10">SN15 / ATCC MYA-4574 / FGSC 10173)</strain>
    </source>
</reference>
<dbReference type="OrthoDB" id="10049244at2759"/>
<feature type="domain" description="PNPLA" evidence="8">
    <location>
        <begin position="221"/>
        <end position="419"/>
    </location>
</feature>
<dbReference type="OMA" id="TGQRATW"/>
<feature type="active site" description="Proton acceptor" evidence="5">
    <location>
        <position position="406"/>
    </location>
</feature>
<comment type="subcellular location">
    <subcellularLocation>
        <location evidence="6">Membrane</location>
        <topology evidence="6">Single-pass membrane protein</topology>
    </subcellularLocation>
</comment>
<evidence type="ECO:0000259" key="8">
    <source>
        <dbReference type="PROSITE" id="PS51635"/>
    </source>
</evidence>
<evidence type="ECO:0000256" key="1">
    <source>
        <dbReference type="ARBA" id="ARBA00002682"/>
    </source>
</evidence>
<feature type="compositionally biased region" description="Polar residues" evidence="7">
    <location>
        <begin position="692"/>
        <end position="705"/>
    </location>
</feature>
<keyword evidence="3 5" id="KW-0442">Lipid degradation</keyword>
<dbReference type="PANTHER" id="PTHR14226:SF10">
    <property type="entry name" value="TRIACYLGLYCEROL LIPASE 4-RELATED"/>
    <property type="match status" value="1"/>
</dbReference>
<dbReference type="InterPro" id="IPR016035">
    <property type="entry name" value="Acyl_Trfase/lysoPLipase"/>
</dbReference>
<organism evidence="9 10">
    <name type="scientific">Phaeosphaeria nodorum (strain SN15 / ATCC MYA-4574 / FGSC 10173)</name>
    <name type="common">Glume blotch fungus</name>
    <name type="synonym">Parastagonospora nodorum</name>
    <dbReference type="NCBI Taxonomy" id="321614"/>
    <lineage>
        <taxon>Eukaryota</taxon>
        <taxon>Fungi</taxon>
        <taxon>Dikarya</taxon>
        <taxon>Ascomycota</taxon>
        <taxon>Pezizomycotina</taxon>
        <taxon>Dothideomycetes</taxon>
        <taxon>Pleosporomycetidae</taxon>
        <taxon>Pleosporales</taxon>
        <taxon>Pleosporineae</taxon>
        <taxon>Phaeosphaeriaceae</taxon>
        <taxon>Parastagonospora</taxon>
    </lineage>
</organism>
<dbReference type="EC" id="3.1.1.-" evidence="6"/>
<evidence type="ECO:0000256" key="6">
    <source>
        <dbReference type="RuleBase" id="RU362055"/>
    </source>
</evidence>
<evidence type="ECO:0000256" key="4">
    <source>
        <dbReference type="ARBA" id="ARBA00023098"/>
    </source>
</evidence>
<feature type="region of interest" description="Disordered" evidence="7">
    <location>
        <begin position="782"/>
        <end position="842"/>
    </location>
</feature>
<dbReference type="GO" id="GO:0004806">
    <property type="term" value="F:triacylglycerol lipase activity"/>
    <property type="evidence" value="ECO:0007669"/>
    <property type="project" value="InterPro"/>
</dbReference>
<dbReference type="VEuPathDB" id="FungiDB:JI435_006390"/>
<feature type="active site" description="Nucleophile" evidence="5">
    <location>
        <position position="254"/>
    </location>
</feature>
<feature type="region of interest" description="Disordered" evidence="7">
    <location>
        <begin position="576"/>
        <end position="595"/>
    </location>
</feature>
<comment type="caution">
    <text evidence="5">Lacks conserved residue(s) required for the propagation of feature annotation.</text>
</comment>
<comment type="similarity">
    <text evidence="6">Belongs to the PLPL family.</text>
</comment>
<dbReference type="SUPFAM" id="SSF52151">
    <property type="entry name" value="FabD/lysophospholipase-like"/>
    <property type="match status" value="1"/>
</dbReference>
<dbReference type="Proteomes" id="UP000663193">
    <property type="component" value="Chromosome 1"/>
</dbReference>
<accession>A0A7U2HWD5</accession>
<dbReference type="InterPro" id="IPR021771">
    <property type="entry name" value="Triacylglycerol_lipase_N"/>
</dbReference>
<dbReference type="CDD" id="cd07230">
    <property type="entry name" value="Pat_TGL4-5_like"/>
    <property type="match status" value="1"/>
</dbReference>
<dbReference type="PROSITE" id="PS51635">
    <property type="entry name" value="PNPLA"/>
    <property type="match status" value="1"/>
</dbReference>
<dbReference type="PANTHER" id="PTHR14226">
    <property type="entry name" value="NEUROPATHY TARGET ESTERASE/SWISS CHEESE D.MELANOGASTER"/>
    <property type="match status" value="1"/>
</dbReference>
<keyword evidence="2 5" id="KW-0378">Hydrolase</keyword>
<dbReference type="GO" id="GO:0006641">
    <property type="term" value="P:triglyceride metabolic process"/>
    <property type="evidence" value="ECO:0007669"/>
    <property type="project" value="UniProtKB-ARBA"/>
</dbReference>
<feature type="short sequence motif" description="GXSXG" evidence="5">
    <location>
        <begin position="252"/>
        <end position="256"/>
    </location>
</feature>
<keyword evidence="4 5" id="KW-0443">Lipid metabolism</keyword>
<dbReference type="GO" id="GO:0016020">
    <property type="term" value="C:membrane"/>
    <property type="evidence" value="ECO:0007669"/>
    <property type="project" value="UniProtKB-SubCell"/>
</dbReference>
<evidence type="ECO:0000256" key="7">
    <source>
        <dbReference type="SAM" id="MobiDB-lite"/>
    </source>
</evidence>
<dbReference type="GO" id="GO:0016042">
    <property type="term" value="P:lipid catabolic process"/>
    <property type="evidence" value="ECO:0007669"/>
    <property type="project" value="UniProtKB-UniRule"/>
</dbReference>
<dbReference type="EMBL" id="CP069023">
    <property type="protein sequence ID" value="QRC91141.1"/>
    <property type="molecule type" value="Genomic_DNA"/>
</dbReference>
<gene>
    <name evidence="9" type="ORF">JI435_006390</name>
</gene>
<evidence type="ECO:0000256" key="2">
    <source>
        <dbReference type="ARBA" id="ARBA00022801"/>
    </source>
</evidence>
<comment type="function">
    <text evidence="6">Lipid hydrolase.</text>
</comment>
<feature type="compositionally biased region" description="Low complexity" evidence="7">
    <location>
        <begin position="715"/>
        <end position="742"/>
    </location>
</feature>
<feature type="region of interest" description="Disordered" evidence="7">
    <location>
        <begin position="605"/>
        <end position="745"/>
    </location>
</feature>
<dbReference type="AlphaFoldDB" id="A0A7U2HWD5"/>
<dbReference type="Pfam" id="PF11815">
    <property type="entry name" value="DUF3336"/>
    <property type="match status" value="1"/>
</dbReference>
<protein>
    <recommendedName>
        <fullName evidence="6">Patatin-like phospholipase domain-containing protein</fullName>
        <ecNumber evidence="6">3.1.1.-</ecNumber>
    </recommendedName>
</protein>
<evidence type="ECO:0000313" key="10">
    <source>
        <dbReference type="Proteomes" id="UP000663193"/>
    </source>
</evidence>
<dbReference type="InterPro" id="IPR050301">
    <property type="entry name" value="NTE"/>
</dbReference>
<dbReference type="Pfam" id="PF01734">
    <property type="entry name" value="Patatin"/>
    <property type="match status" value="1"/>
</dbReference>
<comment type="function">
    <text evidence="1">Probable lipid hydrolase.</text>
</comment>
<proteinExistence type="inferred from homology"/>
<feature type="short sequence motif" description="GXGXXG" evidence="5">
    <location>
        <begin position="225"/>
        <end position="230"/>
    </location>
</feature>